<dbReference type="Pfam" id="PF13649">
    <property type="entry name" value="Methyltransf_25"/>
    <property type="match status" value="1"/>
</dbReference>
<dbReference type="InterPro" id="IPR029063">
    <property type="entry name" value="SAM-dependent_MTases_sf"/>
</dbReference>
<dbReference type="InterPro" id="IPR041698">
    <property type="entry name" value="Methyltransf_25"/>
</dbReference>
<protein>
    <submittedName>
        <fullName evidence="4">SAM-dependent methyltransferase</fullName>
    </submittedName>
</protein>
<dbReference type="GO" id="GO:0008168">
    <property type="term" value="F:methyltransferase activity"/>
    <property type="evidence" value="ECO:0007669"/>
    <property type="project" value="UniProtKB-KW"/>
</dbReference>
<dbReference type="CDD" id="cd02440">
    <property type="entry name" value="AdoMet_MTases"/>
    <property type="match status" value="1"/>
</dbReference>
<evidence type="ECO:0000313" key="4">
    <source>
        <dbReference type="EMBL" id="PAB60539.1"/>
    </source>
</evidence>
<dbReference type="Proteomes" id="UP000216024">
    <property type="component" value="Unassembled WGS sequence"/>
</dbReference>
<dbReference type="PANTHER" id="PTHR43861">
    <property type="entry name" value="TRANS-ACONITATE 2-METHYLTRANSFERASE-RELATED"/>
    <property type="match status" value="1"/>
</dbReference>
<dbReference type="RefSeq" id="WP_095130881.1">
    <property type="nucleotide sequence ID" value="NZ_NIBG01000002.1"/>
</dbReference>
<keyword evidence="5" id="KW-1185">Reference proteome</keyword>
<evidence type="ECO:0000313" key="5">
    <source>
        <dbReference type="Proteomes" id="UP000216024"/>
    </source>
</evidence>
<dbReference type="EMBL" id="NIBG01000002">
    <property type="protein sequence ID" value="PAB60539.1"/>
    <property type="molecule type" value="Genomic_DNA"/>
</dbReference>
<dbReference type="PANTHER" id="PTHR43861:SF1">
    <property type="entry name" value="TRANS-ACONITATE 2-METHYLTRANSFERASE"/>
    <property type="match status" value="1"/>
</dbReference>
<name>A0A267MLS4_9FIRM</name>
<proteinExistence type="predicted"/>
<dbReference type="AlphaFoldDB" id="A0A267MLS4"/>
<dbReference type="OrthoDB" id="9804312at2"/>
<keyword evidence="2 4" id="KW-0808">Transferase</keyword>
<dbReference type="Gene3D" id="3.40.50.150">
    <property type="entry name" value="Vaccinia Virus protein VP39"/>
    <property type="match status" value="1"/>
</dbReference>
<dbReference type="SUPFAM" id="SSF53335">
    <property type="entry name" value="S-adenosyl-L-methionine-dependent methyltransferases"/>
    <property type="match status" value="1"/>
</dbReference>
<gene>
    <name evidence="4" type="ORF">CCE28_03070</name>
</gene>
<evidence type="ECO:0000259" key="3">
    <source>
        <dbReference type="Pfam" id="PF13649"/>
    </source>
</evidence>
<evidence type="ECO:0000256" key="1">
    <source>
        <dbReference type="ARBA" id="ARBA00022603"/>
    </source>
</evidence>
<feature type="domain" description="Methyltransferase" evidence="3">
    <location>
        <begin position="39"/>
        <end position="127"/>
    </location>
</feature>
<comment type="caution">
    <text evidence="4">The sequence shown here is derived from an EMBL/GenBank/DDBJ whole genome shotgun (WGS) entry which is preliminary data.</text>
</comment>
<sequence length="193" mass="22500">MNKEYYNNNAKSFVENTLNVDMTNLYDRFEKHLKKGDKILDLGCGSGRDSLYFKNQGYSVEAIDYSEELAKSASKLIGQEVLVKDMREISYVSEFDAIWACASILHINRMDIHVIIKNCARALKNGGVFYLSFKYGNKEEIKNGRFFNFYDEVSFKELISTIDNLEIIELFTTVDVRPKREHEHWLNIILKKI</sequence>
<keyword evidence="1 4" id="KW-0489">Methyltransferase</keyword>
<evidence type="ECO:0000256" key="2">
    <source>
        <dbReference type="ARBA" id="ARBA00022679"/>
    </source>
</evidence>
<reference evidence="4 5" key="1">
    <citation type="submission" date="2017-06" db="EMBL/GenBank/DDBJ databases">
        <title>Draft genome sequence of anaerobic fermentative bacterium Anaeromicrobium sediminis DY2726D isolated from West Pacific Ocean sediments.</title>
        <authorList>
            <person name="Zeng X."/>
        </authorList>
    </citation>
    <scope>NUCLEOTIDE SEQUENCE [LARGE SCALE GENOMIC DNA]</scope>
    <source>
        <strain evidence="4 5">DY2726D</strain>
    </source>
</reference>
<dbReference type="GO" id="GO:0032259">
    <property type="term" value="P:methylation"/>
    <property type="evidence" value="ECO:0007669"/>
    <property type="project" value="UniProtKB-KW"/>
</dbReference>
<organism evidence="4 5">
    <name type="scientific">Anaeromicrobium sediminis</name>
    <dbReference type="NCBI Taxonomy" id="1478221"/>
    <lineage>
        <taxon>Bacteria</taxon>
        <taxon>Bacillati</taxon>
        <taxon>Bacillota</taxon>
        <taxon>Clostridia</taxon>
        <taxon>Peptostreptococcales</taxon>
        <taxon>Thermotaleaceae</taxon>
        <taxon>Anaeromicrobium</taxon>
    </lineage>
</organism>
<accession>A0A267MLS4</accession>